<proteinExistence type="predicted"/>
<dbReference type="InterPro" id="IPR036116">
    <property type="entry name" value="FN3_sf"/>
</dbReference>
<organism evidence="1 2">
    <name type="scientific">Polyplosphaeria fusca</name>
    <dbReference type="NCBI Taxonomy" id="682080"/>
    <lineage>
        <taxon>Eukaryota</taxon>
        <taxon>Fungi</taxon>
        <taxon>Dikarya</taxon>
        <taxon>Ascomycota</taxon>
        <taxon>Pezizomycotina</taxon>
        <taxon>Dothideomycetes</taxon>
        <taxon>Pleosporomycetidae</taxon>
        <taxon>Pleosporales</taxon>
        <taxon>Tetraplosphaeriaceae</taxon>
        <taxon>Polyplosphaeria</taxon>
    </lineage>
</organism>
<evidence type="ECO:0000313" key="2">
    <source>
        <dbReference type="Proteomes" id="UP000799444"/>
    </source>
</evidence>
<dbReference type="Proteomes" id="UP000799444">
    <property type="component" value="Unassembled WGS sequence"/>
</dbReference>
<dbReference type="SUPFAM" id="SSF49265">
    <property type="entry name" value="Fibronectin type III"/>
    <property type="match status" value="1"/>
</dbReference>
<keyword evidence="2" id="KW-1185">Reference proteome</keyword>
<accession>A0A9P4QL79</accession>
<comment type="caution">
    <text evidence="1">The sequence shown here is derived from an EMBL/GenBank/DDBJ whole genome shotgun (WGS) entry which is preliminary data.</text>
</comment>
<evidence type="ECO:0000313" key="1">
    <source>
        <dbReference type="EMBL" id="KAF2727750.1"/>
    </source>
</evidence>
<protein>
    <submittedName>
        <fullName evidence="1">Uncharacterized protein</fullName>
    </submittedName>
</protein>
<gene>
    <name evidence="1" type="ORF">EJ04DRAFT_517062</name>
</gene>
<dbReference type="AlphaFoldDB" id="A0A9P4QL79"/>
<reference evidence="1" key="1">
    <citation type="journal article" date="2020" name="Stud. Mycol.">
        <title>101 Dothideomycetes genomes: a test case for predicting lifestyles and emergence of pathogens.</title>
        <authorList>
            <person name="Haridas S."/>
            <person name="Albert R."/>
            <person name="Binder M."/>
            <person name="Bloem J."/>
            <person name="Labutti K."/>
            <person name="Salamov A."/>
            <person name="Andreopoulos B."/>
            <person name="Baker S."/>
            <person name="Barry K."/>
            <person name="Bills G."/>
            <person name="Bluhm B."/>
            <person name="Cannon C."/>
            <person name="Castanera R."/>
            <person name="Culley D."/>
            <person name="Daum C."/>
            <person name="Ezra D."/>
            <person name="Gonzalez J."/>
            <person name="Henrissat B."/>
            <person name="Kuo A."/>
            <person name="Liang C."/>
            <person name="Lipzen A."/>
            <person name="Lutzoni F."/>
            <person name="Magnuson J."/>
            <person name="Mondo S."/>
            <person name="Nolan M."/>
            <person name="Ohm R."/>
            <person name="Pangilinan J."/>
            <person name="Park H.-J."/>
            <person name="Ramirez L."/>
            <person name="Alfaro M."/>
            <person name="Sun H."/>
            <person name="Tritt A."/>
            <person name="Yoshinaga Y."/>
            <person name="Zwiers L.-H."/>
            <person name="Turgeon B."/>
            <person name="Goodwin S."/>
            <person name="Spatafora J."/>
            <person name="Crous P."/>
            <person name="Grigoriev I."/>
        </authorList>
    </citation>
    <scope>NUCLEOTIDE SEQUENCE</scope>
    <source>
        <strain evidence="1">CBS 125425</strain>
    </source>
</reference>
<name>A0A9P4QL79_9PLEO</name>
<dbReference type="EMBL" id="ML996314">
    <property type="protein sequence ID" value="KAF2727750.1"/>
    <property type="molecule type" value="Genomic_DNA"/>
</dbReference>
<sequence>MPLRVDRVPLVCPTVSYQYCYSPSFTSSDTQPDQRYYGRVEAVSRAGYSSPRV</sequence>